<dbReference type="AlphaFoldDB" id="A0A0P9MH64"/>
<evidence type="ECO:0000313" key="3">
    <source>
        <dbReference type="Proteomes" id="UP000050411"/>
    </source>
</evidence>
<organism evidence="1 3">
    <name type="scientific">Pseudomonas congelans</name>
    <dbReference type="NCBI Taxonomy" id="200452"/>
    <lineage>
        <taxon>Bacteria</taxon>
        <taxon>Pseudomonadati</taxon>
        <taxon>Pseudomonadota</taxon>
        <taxon>Gammaproteobacteria</taxon>
        <taxon>Pseudomonadales</taxon>
        <taxon>Pseudomonadaceae</taxon>
        <taxon>Pseudomonas</taxon>
    </lineage>
</organism>
<accession>A0A0P9MH64</accession>
<keyword evidence="4" id="KW-1185">Reference proteome</keyword>
<dbReference type="PATRIC" id="fig|200452.3.peg.472"/>
<evidence type="ECO:0000313" key="2">
    <source>
        <dbReference type="EMBL" id="SDO39054.1"/>
    </source>
</evidence>
<reference evidence="2 4" key="2">
    <citation type="submission" date="2016-10" db="EMBL/GenBank/DDBJ databases">
        <authorList>
            <person name="Varghese N."/>
            <person name="Submissions S."/>
        </authorList>
    </citation>
    <scope>NUCLEOTIDE SEQUENCE [LARGE SCALE GENOMIC DNA]</scope>
    <source>
        <strain evidence="2 4">DSM 14939</strain>
    </source>
</reference>
<evidence type="ECO:0000313" key="4">
    <source>
        <dbReference type="Proteomes" id="UP000183042"/>
    </source>
</evidence>
<name>A0A0P9MH64_9PSED</name>
<comment type="caution">
    <text evidence="1">The sequence shown here is derived from an EMBL/GenBank/DDBJ whole genome shotgun (WGS) entry which is preliminary data.</text>
</comment>
<dbReference type="Proteomes" id="UP000050411">
    <property type="component" value="Unassembled WGS sequence"/>
</dbReference>
<reference evidence="1 3" key="1">
    <citation type="submission" date="2015-09" db="EMBL/GenBank/DDBJ databases">
        <title>Genome announcement of multiple Pseudomonas syringae strains.</title>
        <authorList>
            <person name="Thakur S."/>
            <person name="Wang P.W."/>
            <person name="Gong Y."/>
            <person name="Weir B.S."/>
            <person name="Guttman D.S."/>
        </authorList>
    </citation>
    <scope>NUCLEOTIDE SEQUENCE [LARGE SCALE GENOMIC DNA]</scope>
    <source>
        <strain evidence="1 3">ICMP19117</strain>
    </source>
</reference>
<dbReference type="EMBL" id="FNJH01000001">
    <property type="protein sequence ID" value="SDO39054.1"/>
    <property type="molecule type" value="Genomic_DNA"/>
</dbReference>
<evidence type="ECO:0000313" key="1">
    <source>
        <dbReference type="EMBL" id="KPW83659.1"/>
    </source>
</evidence>
<dbReference type="RefSeq" id="WP_054993947.1">
    <property type="nucleotide sequence ID" value="NZ_FNJH01000001.1"/>
</dbReference>
<dbReference type="Proteomes" id="UP000183042">
    <property type="component" value="Unassembled WGS sequence"/>
</dbReference>
<protein>
    <submittedName>
        <fullName evidence="1">Uncharacterized protein</fullName>
    </submittedName>
</protein>
<dbReference type="GeneID" id="65073489"/>
<gene>
    <name evidence="1" type="ORF">ALO92_101586</name>
    <name evidence="2" type="ORF">SAMN05216596_101215</name>
</gene>
<dbReference type="EMBL" id="LJQB01000065">
    <property type="protein sequence ID" value="KPW83659.1"/>
    <property type="molecule type" value="Genomic_DNA"/>
</dbReference>
<proteinExistence type="predicted"/>
<sequence length="670" mass="73526">MDSKKYQPLRAQKVRDDYAKQKRVLNRNADLPLLPVTVINAIDGDADGLLPVSALASDLAITIADWRLTAPPPGFTEDIHLEWRPDTVSEFISISIETLSTPIMEPFPLQRAIEQRHFAQLEGLLHFRYGVKPWNDIEVQYATPQPITLDRIPPYGNEEPLVMEDPGQVNDASLDVNGGVIVTVPDFVESKKDFVRVAIIWSDKVPPVDQAIIPDIVELLPANRQMLISRDLVERYASGDHYVAYELFDKAGNRSRVSRVRTVPVARGLLPINLKSPVVPLAADGFVDLEDANRGVTVEIPAFEQYHPDDQVVVTWGATPLTAKRIGEGDNPFPVTVDVSWEHLNAEYTMPAVTPYDVSVPVTYTVMRGTTPFALPDLLAIEVTVNLAHPGPVNPTDPNPVNPDLLPILVRGESGEDNHLIAADKDKDAKAIVTLYSPTRSGEVITMYWKGVAIAQTATLNGNESAGDEIELNITWNEIEVGGPGTVPVYYTVTHPDFINIQRSAETPVLVDAVPIILIAATFPDISAVGSASMLNCASLRKRQSDGFIGYRVSIPPSGFLVAKQEITLKWVLKEADQIADILGTELIDKIEIAEGADLAGIEWFVQPYDQYILPAQEDSANGWAYARVVYTLNINNGDVESQYVDTIVGIQDLEEASGTCNITSLPEIP</sequence>